<organismHost>
    <name type="scientific">Delftia acidovorans</name>
    <name type="common">Pseudomonas acidovorans</name>
    <name type="synonym">Comamonas acidovorans</name>
    <dbReference type="NCBI Taxonomy" id="80866"/>
</organismHost>
<name>C9DGC1_BPW14</name>
<dbReference type="EMBL" id="GQ357915">
    <property type="protein sequence ID" value="ACV50172.1"/>
    <property type="molecule type" value="Genomic_DNA"/>
</dbReference>
<keyword evidence="1" id="KW-0808">Transferase</keyword>
<protein>
    <submittedName>
        <fullName evidence="1">Putative gp42 dCMP hydroxymethylase</fullName>
    </submittedName>
</protein>
<reference evidence="2" key="1">
    <citation type="submission" date="2009-07" db="EMBL/GenBank/DDBJ databases">
        <authorList>
            <person name="Kropinski A.M."/>
            <person name="Villegas A."/>
            <person name="Lingohr E.J."/>
        </authorList>
    </citation>
    <scope>NUCLEOTIDE SEQUENCE [LARGE SCALE GENOMIC DNA]</scope>
</reference>
<dbReference type="Proteomes" id="UP000008986">
    <property type="component" value="Segment"/>
</dbReference>
<keyword evidence="1" id="KW-0489">Methyltransferase</keyword>
<dbReference type="RefSeq" id="YP_003359004.1">
    <property type="nucleotide sequence ID" value="NC_013697.1"/>
</dbReference>
<sequence>MIKILKYNKLIANKTSLEIAMNTYLINEDKAPIADKAWKITGPKWVSRHGKQMTSQLFSIGRVNGSEPKQYGWQLVIREEGQVYIIVEMFVNTSQPTHCQTMTEALWTLREILASEIRSDVRSTNNH</sequence>
<gene>
    <name evidence="1" type="primary">150</name>
</gene>
<proteinExistence type="predicted"/>
<dbReference type="GeneID" id="8684098"/>
<dbReference type="KEGG" id="vg:8684098"/>
<evidence type="ECO:0000313" key="1">
    <source>
        <dbReference type="EMBL" id="ACV50172.1"/>
    </source>
</evidence>
<evidence type="ECO:0000313" key="2">
    <source>
        <dbReference type="Proteomes" id="UP000008986"/>
    </source>
</evidence>
<accession>C9DGC1</accession>
<organism evidence="1 2">
    <name type="scientific">Delftia phage PhiW-14</name>
    <name type="common">Deftia acidovorans bacteriophage phiW-14</name>
    <dbReference type="NCBI Taxonomy" id="665032"/>
    <lineage>
        <taxon>Viruses</taxon>
        <taxon>Duplodnaviria</taxon>
        <taxon>Heunggongvirae</taxon>
        <taxon>Uroviricota</taxon>
        <taxon>Caudoviricetes</taxon>
        <taxon>Ionavirus</taxon>
        <taxon>Ionavirus W14</taxon>
    </lineage>
</organism>
<dbReference type="GO" id="GO:0008168">
    <property type="term" value="F:methyltransferase activity"/>
    <property type="evidence" value="ECO:0007669"/>
    <property type="project" value="UniProtKB-KW"/>
</dbReference>
<keyword evidence="2" id="KW-1185">Reference proteome</keyword>
<dbReference type="GO" id="GO:0032259">
    <property type="term" value="P:methylation"/>
    <property type="evidence" value="ECO:0007669"/>
    <property type="project" value="UniProtKB-KW"/>
</dbReference>